<feature type="transmembrane region" description="Helical" evidence="6">
    <location>
        <begin position="211"/>
        <end position="232"/>
    </location>
</feature>
<dbReference type="PANTHER" id="PTHR10010">
    <property type="entry name" value="SOLUTE CARRIER FAMILY 34 SODIUM PHOSPHATE , MEMBER 2-RELATED"/>
    <property type="match status" value="1"/>
</dbReference>
<dbReference type="SUPFAM" id="SSF109755">
    <property type="entry name" value="PhoU-like"/>
    <property type="match status" value="1"/>
</dbReference>
<feature type="transmembrane region" description="Helical" evidence="6">
    <location>
        <begin position="6"/>
        <end position="23"/>
    </location>
</feature>
<evidence type="ECO:0000313" key="9">
    <source>
        <dbReference type="Proteomes" id="UP000243297"/>
    </source>
</evidence>
<dbReference type="NCBIfam" id="TIGR00704">
    <property type="entry name" value="NaPi_cotrn_rel"/>
    <property type="match status" value="1"/>
</dbReference>
<proteinExistence type="predicted"/>
<evidence type="ECO:0000256" key="3">
    <source>
        <dbReference type="ARBA" id="ARBA00022692"/>
    </source>
</evidence>
<dbReference type="GO" id="GO:0044341">
    <property type="term" value="P:sodium-dependent phosphate transport"/>
    <property type="evidence" value="ECO:0007669"/>
    <property type="project" value="InterPro"/>
</dbReference>
<dbReference type="AlphaFoldDB" id="A0A1T4NE82"/>
<keyword evidence="2" id="KW-1003">Cell membrane</keyword>
<accession>A0A1T4NE82</accession>
<dbReference type="Pfam" id="PF01895">
    <property type="entry name" value="PhoU"/>
    <property type="match status" value="1"/>
</dbReference>
<dbReference type="EMBL" id="FUWY01000004">
    <property type="protein sequence ID" value="SJZ77544.1"/>
    <property type="molecule type" value="Genomic_DNA"/>
</dbReference>
<dbReference type="InterPro" id="IPR003841">
    <property type="entry name" value="Na/Pi_transpt"/>
</dbReference>
<feature type="domain" description="PhoU" evidence="7">
    <location>
        <begin position="350"/>
        <end position="434"/>
    </location>
</feature>
<organism evidence="8 9">
    <name type="scientific">Anaerorhabdus furcosa</name>
    <dbReference type="NCBI Taxonomy" id="118967"/>
    <lineage>
        <taxon>Bacteria</taxon>
        <taxon>Bacillati</taxon>
        <taxon>Bacillota</taxon>
        <taxon>Erysipelotrichia</taxon>
        <taxon>Erysipelotrichales</taxon>
        <taxon>Erysipelotrichaceae</taxon>
        <taxon>Anaerorhabdus</taxon>
    </lineage>
</organism>
<feature type="transmembrane region" description="Helical" evidence="6">
    <location>
        <begin position="129"/>
        <end position="149"/>
    </location>
</feature>
<evidence type="ECO:0000256" key="6">
    <source>
        <dbReference type="SAM" id="Phobius"/>
    </source>
</evidence>
<feature type="transmembrane region" description="Helical" evidence="6">
    <location>
        <begin position="244"/>
        <end position="264"/>
    </location>
</feature>
<keyword evidence="3 6" id="KW-0812">Transmembrane</keyword>
<name>A0A1T4NE82_9FIRM</name>
<comment type="subcellular location">
    <subcellularLocation>
        <location evidence="1">Cell membrane</location>
        <topology evidence="1">Multi-pass membrane protein</topology>
    </subcellularLocation>
</comment>
<dbReference type="GO" id="GO:0005436">
    <property type="term" value="F:sodium:phosphate symporter activity"/>
    <property type="evidence" value="ECO:0007669"/>
    <property type="project" value="InterPro"/>
</dbReference>
<dbReference type="InterPro" id="IPR038078">
    <property type="entry name" value="PhoU-like_sf"/>
</dbReference>
<dbReference type="InterPro" id="IPR004633">
    <property type="entry name" value="NaPi_cotrn-rel/YqeW-like"/>
</dbReference>
<evidence type="ECO:0000256" key="5">
    <source>
        <dbReference type="ARBA" id="ARBA00023136"/>
    </source>
</evidence>
<feature type="transmembrane region" description="Helical" evidence="6">
    <location>
        <begin position="101"/>
        <end position="123"/>
    </location>
</feature>
<keyword evidence="5 6" id="KW-0472">Membrane</keyword>
<sequence>MGIGNVISLLGGLALFLYGMHMMSTNLEGIAGNKLKGILEKLTANRFLGVAVGAGITALIQSSSATTVMVVSFVNSGLMTLQQTVWIIMGANIGTTITGQLIALDVGMIAPLIAFAGVVMIMFCKSKKLGFIGGIIAGLGILFIGMGIMSDSMLPLRDSPAFISLMTTFKNPFFGILAGALFTAVIQSSSASVGILQALAMSGLIGLDSAVYVLFGQNIGTCITAVLASIGTNRNAKRTTIIHLLFNIIGTVIFVVICMNTPFVPFMESFTPNNAAAQIANVHTVFNIATTLLLLPFGNYLAKLAIMILPDKKSETVEDEDKWLDEIMNSNYVLGTSILAIHYIGQEVGDMFKLVRNNIDNGFDLLSKYDAKVFDSVKENEDKIDKLNYSVSKKISKVLSIEQSYKEVKVLNDYFRALTNLERIGDHAMNFAEYAQTISENNWDITKEATSEIIEMKKDCLEGLNLFTEDIHKDALLIKAGQIEQIIDDNTSLFRTNQIQRMNSQKCQIESAILYSELLSDYERIGDHILNLAELHSSLKEFREELRQGD</sequence>
<evidence type="ECO:0000256" key="1">
    <source>
        <dbReference type="ARBA" id="ARBA00004651"/>
    </source>
</evidence>
<dbReference type="Proteomes" id="UP000243297">
    <property type="component" value="Unassembled WGS sequence"/>
</dbReference>
<dbReference type="RefSeq" id="WP_078711988.1">
    <property type="nucleotide sequence ID" value="NZ_FUWY01000004.1"/>
</dbReference>
<keyword evidence="4 6" id="KW-1133">Transmembrane helix</keyword>
<dbReference type="Pfam" id="PF02690">
    <property type="entry name" value="Na_Pi_cotrans"/>
    <property type="match status" value="2"/>
</dbReference>
<evidence type="ECO:0000259" key="7">
    <source>
        <dbReference type="Pfam" id="PF01895"/>
    </source>
</evidence>
<feature type="transmembrane region" description="Helical" evidence="6">
    <location>
        <begin position="284"/>
        <end position="302"/>
    </location>
</feature>
<dbReference type="OrthoDB" id="9763003at2"/>
<feature type="transmembrane region" description="Helical" evidence="6">
    <location>
        <begin position="44"/>
        <end position="62"/>
    </location>
</feature>
<evidence type="ECO:0000256" key="2">
    <source>
        <dbReference type="ARBA" id="ARBA00022475"/>
    </source>
</evidence>
<reference evidence="9" key="1">
    <citation type="submission" date="2017-02" db="EMBL/GenBank/DDBJ databases">
        <authorList>
            <person name="Varghese N."/>
            <person name="Submissions S."/>
        </authorList>
    </citation>
    <scope>NUCLEOTIDE SEQUENCE [LARGE SCALE GENOMIC DNA]</scope>
    <source>
        <strain evidence="9">ATCC 25662</strain>
    </source>
</reference>
<keyword evidence="9" id="KW-1185">Reference proteome</keyword>
<dbReference type="Gene3D" id="1.20.58.220">
    <property type="entry name" value="Phosphate transport system protein phou homolog 2, domain 2"/>
    <property type="match status" value="1"/>
</dbReference>
<dbReference type="GO" id="GO:0005886">
    <property type="term" value="C:plasma membrane"/>
    <property type="evidence" value="ECO:0007669"/>
    <property type="project" value="UniProtKB-SubCell"/>
</dbReference>
<evidence type="ECO:0000313" key="8">
    <source>
        <dbReference type="EMBL" id="SJZ77544.1"/>
    </source>
</evidence>
<dbReference type="PANTHER" id="PTHR10010:SF46">
    <property type="entry name" value="SODIUM-DEPENDENT PHOSPHATE TRANSPORT PROTEIN 2B"/>
    <property type="match status" value="1"/>
</dbReference>
<evidence type="ECO:0000256" key="4">
    <source>
        <dbReference type="ARBA" id="ARBA00022989"/>
    </source>
</evidence>
<dbReference type="STRING" id="118967.SAMN02745191_1592"/>
<feature type="transmembrane region" description="Helical" evidence="6">
    <location>
        <begin position="173"/>
        <end position="199"/>
    </location>
</feature>
<protein>
    <submittedName>
        <fullName evidence="8">Phosphate:Na+ symporter</fullName>
    </submittedName>
</protein>
<dbReference type="NCBIfam" id="NF037997">
    <property type="entry name" value="Na_Pi_symport"/>
    <property type="match status" value="1"/>
</dbReference>
<dbReference type="InterPro" id="IPR026022">
    <property type="entry name" value="PhoU_dom"/>
</dbReference>
<gene>
    <name evidence="8" type="ORF">SAMN02745191_1592</name>
</gene>